<evidence type="ECO:0000313" key="4">
    <source>
        <dbReference type="EMBL" id="OPE59229.1"/>
    </source>
</evidence>
<dbReference type="Proteomes" id="UP000189855">
    <property type="component" value="Unassembled WGS sequence"/>
</dbReference>
<protein>
    <submittedName>
        <fullName evidence="4">Molecular chaperone DnaJ</fullName>
    </submittedName>
</protein>
<feature type="region of interest" description="Disordered" evidence="2">
    <location>
        <begin position="546"/>
        <end position="571"/>
    </location>
</feature>
<dbReference type="RefSeq" id="WP_079216270.1">
    <property type="nucleotide sequence ID" value="NZ_MSDS01000017.1"/>
</dbReference>
<dbReference type="SUPFAM" id="SSF46565">
    <property type="entry name" value="Chaperone J-domain"/>
    <property type="match status" value="1"/>
</dbReference>
<dbReference type="AlphaFoldDB" id="A0AB36KS40"/>
<dbReference type="InterPro" id="IPR018253">
    <property type="entry name" value="DnaJ_domain_CS"/>
</dbReference>
<dbReference type="Pfam" id="PF00226">
    <property type="entry name" value="DnaJ"/>
    <property type="match status" value="1"/>
</dbReference>
<dbReference type="Gene3D" id="1.10.287.110">
    <property type="entry name" value="DnaJ domain"/>
    <property type="match status" value="1"/>
</dbReference>
<evidence type="ECO:0000256" key="2">
    <source>
        <dbReference type="SAM" id="MobiDB-lite"/>
    </source>
</evidence>
<dbReference type="PRINTS" id="PR00625">
    <property type="entry name" value="JDOMAIN"/>
</dbReference>
<dbReference type="SMART" id="SM00271">
    <property type="entry name" value="DnaJ"/>
    <property type="match status" value="1"/>
</dbReference>
<sequence length="571" mass="61370">MINLTHIASSLARAALSDSTKPKMERAINVASHIAGKVALQVTSSLLEQKGLLNERQQKGLSMILKALSGKEPVNNVETHEGGGRFNLARAAFDVASVVWERDKSMHNVMSFLGVSDSKGKMLFSLGKKLADAMAKPEPGKDNSEATNARHAYFSSNLKLNKLMNDLTDQVFNKIRQSNGDRVRRPMPEPFWRPYGAQQQARPQTPPGTRPQANSAPPPPPKAEPRPASGRPDGAQQQARPETPPRTRPQANSTPPPPPKAEPRPASGRPDGAQQQARPETPPRTRPQANSTPPPPPKAEPRPASGRPDGAQQQARPETPPRTRPQANSTPPPPPKAEPRPASGRPDGAQQQARPETPPRTRPQANSTPPPPPKAEPRPASGRPDGAQQQARPETPPRTRPQANSTPPPPPKAEPRPASGRPDGAQQQARPETPPRTRPQANSAPPPPPKAEPSAGGERPSTARPNNTSAADASARVGDSAPAKPPVKPLYEHLGLTDMSVNLTAVKKAYRDAALKNHPDKKPASEVNEATKRFQIISNAFEILSDPERRKDYDNGLIDEKGNKVGPDARA</sequence>
<dbReference type="EMBL" id="MSDS01000017">
    <property type="protein sequence ID" value="OPE59229.1"/>
    <property type="molecule type" value="Genomic_DNA"/>
</dbReference>
<reference evidence="4 5" key="1">
    <citation type="journal article" date="2017" name="Mol. Ecol.">
        <title>Adaptation of the pathogen, Pseudomonas syringae, during experimental evolution on a native vs. alternative host plant.</title>
        <authorList>
            <person name="Meaden S."/>
            <person name="Koskella B."/>
        </authorList>
    </citation>
    <scope>NUCLEOTIDE SEQUENCE [LARGE SCALE GENOMIC DNA]</scope>
    <source>
        <strain evidence="4 5">PT23</strain>
    </source>
</reference>
<evidence type="ECO:0000256" key="1">
    <source>
        <dbReference type="ARBA" id="ARBA00023186"/>
    </source>
</evidence>
<keyword evidence="1" id="KW-0143">Chaperone</keyword>
<organism evidence="4 5">
    <name type="scientific">Pseudomonas syringae pv. tomato</name>
    <dbReference type="NCBI Taxonomy" id="323"/>
    <lineage>
        <taxon>Bacteria</taxon>
        <taxon>Pseudomonadati</taxon>
        <taxon>Pseudomonadota</taxon>
        <taxon>Gammaproteobacteria</taxon>
        <taxon>Pseudomonadales</taxon>
        <taxon>Pseudomonadaceae</taxon>
        <taxon>Pseudomonas</taxon>
    </lineage>
</organism>
<dbReference type="CDD" id="cd06257">
    <property type="entry name" value="DnaJ"/>
    <property type="match status" value="1"/>
</dbReference>
<evidence type="ECO:0000313" key="5">
    <source>
        <dbReference type="Proteomes" id="UP000189855"/>
    </source>
</evidence>
<comment type="caution">
    <text evidence="4">The sequence shown here is derived from an EMBL/GenBank/DDBJ whole genome shotgun (WGS) entry which is preliminary data.</text>
</comment>
<gene>
    <name evidence="4" type="ORF">BTW15_15860</name>
</gene>
<proteinExistence type="predicted"/>
<dbReference type="PROSITE" id="PS50076">
    <property type="entry name" value="DNAJ_2"/>
    <property type="match status" value="1"/>
</dbReference>
<dbReference type="PROSITE" id="PS00636">
    <property type="entry name" value="DNAJ_1"/>
    <property type="match status" value="1"/>
</dbReference>
<evidence type="ECO:0000259" key="3">
    <source>
        <dbReference type="PROSITE" id="PS50076"/>
    </source>
</evidence>
<dbReference type="InterPro" id="IPR053232">
    <property type="entry name" value="DnaJ_C/III_chloroplastic"/>
</dbReference>
<dbReference type="PANTHER" id="PTHR45090:SF4">
    <property type="entry name" value="J DOMAIN-CONTAINING PROTEIN"/>
    <property type="match status" value="1"/>
</dbReference>
<dbReference type="PANTHER" id="PTHR45090">
    <property type="entry name" value="CHAPERONE PROTEIN DNAJ 20 CHLOROPLASTIC"/>
    <property type="match status" value="1"/>
</dbReference>
<feature type="domain" description="J" evidence="3">
    <location>
        <begin position="489"/>
        <end position="557"/>
    </location>
</feature>
<name>A0AB36KS40_PSEUB</name>
<accession>A0AB36KS40</accession>
<feature type="region of interest" description="Disordered" evidence="2">
    <location>
        <begin position="175"/>
        <end position="488"/>
    </location>
</feature>
<dbReference type="InterPro" id="IPR036869">
    <property type="entry name" value="J_dom_sf"/>
</dbReference>
<dbReference type="InterPro" id="IPR001623">
    <property type="entry name" value="DnaJ_domain"/>
</dbReference>